<accession>A0ACC6TNA6</accession>
<gene>
    <name evidence="1" type="ORF">TQ35_0004050</name>
</gene>
<name>A0ACC6TNA6_9CREN</name>
<comment type="caution">
    <text evidence="1">The sequence shown here is derived from an EMBL/GenBank/DDBJ whole genome shotgun (WGS) entry which is preliminary data.</text>
</comment>
<proteinExistence type="predicted"/>
<sequence>MKVKVLLVREKREVLVDLPENSRVKDLVKSLGYNVQGVVVLRNDVPIVEDDFLRNGDELKIILTASGG</sequence>
<dbReference type="EMBL" id="JZWS03000003">
    <property type="protein sequence ID" value="MEW9491361.1"/>
    <property type="molecule type" value="Genomic_DNA"/>
</dbReference>
<evidence type="ECO:0000313" key="1">
    <source>
        <dbReference type="EMBL" id="MEW9491361.1"/>
    </source>
</evidence>
<organism evidence="1 2">
    <name type="scientific">Candidatus Aramenus sulfurataquae</name>
    <dbReference type="NCBI Taxonomy" id="1326980"/>
    <lineage>
        <taxon>Archaea</taxon>
        <taxon>Thermoproteota</taxon>
        <taxon>Thermoprotei</taxon>
        <taxon>Sulfolobales</taxon>
        <taxon>Sulfolobaceae</taxon>
        <taxon>Candidatus Aramenus</taxon>
    </lineage>
</organism>
<evidence type="ECO:0000313" key="2">
    <source>
        <dbReference type="Proteomes" id="UP000053480"/>
    </source>
</evidence>
<protein>
    <submittedName>
        <fullName evidence="1">MoaD/ThiS family protein</fullName>
    </submittedName>
</protein>
<dbReference type="Proteomes" id="UP000053480">
    <property type="component" value="Unassembled WGS sequence"/>
</dbReference>
<reference evidence="1" key="1">
    <citation type="submission" date="2024-07" db="EMBL/GenBank/DDBJ databases">
        <title>Metagenome and Metagenome-Assembled Genomes of Archaea from a hot spring from the geothermal field of Los Azufres, Mexico.</title>
        <authorList>
            <person name="Marin-Paredes R."/>
            <person name="Martinez-Romero E."/>
            <person name="Servin-Garciduenas L.E."/>
        </authorList>
    </citation>
    <scope>NUCLEOTIDE SEQUENCE</scope>
    <source>
        <strain evidence="1">AZ1-454</strain>
    </source>
</reference>